<dbReference type="KEGG" id="cput:CONPUDRAFT_121667"/>
<dbReference type="SUPFAM" id="SSF51658">
    <property type="entry name" value="Xylose isomerase-like"/>
    <property type="match status" value="1"/>
</dbReference>
<proteinExistence type="predicted"/>
<feature type="compositionally biased region" description="Basic residues" evidence="7">
    <location>
        <begin position="540"/>
        <end position="550"/>
    </location>
</feature>
<organism evidence="8 9">
    <name type="scientific">Coniophora puteana (strain RWD-64-598)</name>
    <name type="common">Brown rot fungus</name>
    <dbReference type="NCBI Taxonomy" id="741705"/>
    <lineage>
        <taxon>Eukaryota</taxon>
        <taxon>Fungi</taxon>
        <taxon>Dikarya</taxon>
        <taxon>Basidiomycota</taxon>
        <taxon>Agaricomycotina</taxon>
        <taxon>Agaricomycetes</taxon>
        <taxon>Agaricomycetidae</taxon>
        <taxon>Boletales</taxon>
        <taxon>Coniophorineae</taxon>
        <taxon>Coniophoraceae</taxon>
        <taxon>Coniophora</taxon>
    </lineage>
</organism>
<evidence type="ECO:0000256" key="7">
    <source>
        <dbReference type="SAM" id="MobiDB-lite"/>
    </source>
</evidence>
<dbReference type="InterPro" id="IPR004601">
    <property type="entry name" value="UvdE"/>
</dbReference>
<feature type="compositionally biased region" description="Basic residues" evidence="7">
    <location>
        <begin position="606"/>
        <end position="621"/>
    </location>
</feature>
<reference evidence="9" key="1">
    <citation type="journal article" date="2012" name="Science">
        <title>The Paleozoic origin of enzymatic lignin decomposition reconstructed from 31 fungal genomes.</title>
        <authorList>
            <person name="Floudas D."/>
            <person name="Binder M."/>
            <person name="Riley R."/>
            <person name="Barry K."/>
            <person name="Blanchette R.A."/>
            <person name="Henrissat B."/>
            <person name="Martinez A.T."/>
            <person name="Otillar R."/>
            <person name="Spatafora J.W."/>
            <person name="Yadav J.S."/>
            <person name="Aerts A."/>
            <person name="Benoit I."/>
            <person name="Boyd A."/>
            <person name="Carlson A."/>
            <person name="Copeland A."/>
            <person name="Coutinho P.M."/>
            <person name="de Vries R.P."/>
            <person name="Ferreira P."/>
            <person name="Findley K."/>
            <person name="Foster B."/>
            <person name="Gaskell J."/>
            <person name="Glotzer D."/>
            <person name="Gorecki P."/>
            <person name="Heitman J."/>
            <person name="Hesse C."/>
            <person name="Hori C."/>
            <person name="Igarashi K."/>
            <person name="Jurgens J.A."/>
            <person name="Kallen N."/>
            <person name="Kersten P."/>
            <person name="Kohler A."/>
            <person name="Kuees U."/>
            <person name="Kumar T.K.A."/>
            <person name="Kuo A."/>
            <person name="LaButti K."/>
            <person name="Larrondo L.F."/>
            <person name="Lindquist E."/>
            <person name="Ling A."/>
            <person name="Lombard V."/>
            <person name="Lucas S."/>
            <person name="Lundell T."/>
            <person name="Martin R."/>
            <person name="McLaughlin D.J."/>
            <person name="Morgenstern I."/>
            <person name="Morin E."/>
            <person name="Murat C."/>
            <person name="Nagy L.G."/>
            <person name="Nolan M."/>
            <person name="Ohm R.A."/>
            <person name="Patyshakuliyeva A."/>
            <person name="Rokas A."/>
            <person name="Ruiz-Duenas F.J."/>
            <person name="Sabat G."/>
            <person name="Salamov A."/>
            <person name="Samejima M."/>
            <person name="Schmutz J."/>
            <person name="Slot J.C."/>
            <person name="St John F."/>
            <person name="Stenlid J."/>
            <person name="Sun H."/>
            <person name="Sun S."/>
            <person name="Syed K."/>
            <person name="Tsang A."/>
            <person name="Wiebenga A."/>
            <person name="Young D."/>
            <person name="Pisabarro A."/>
            <person name="Eastwood D.C."/>
            <person name="Martin F."/>
            <person name="Cullen D."/>
            <person name="Grigoriev I.V."/>
            <person name="Hibbett D.S."/>
        </authorList>
    </citation>
    <scope>NUCLEOTIDE SEQUENCE [LARGE SCALE GENOMIC DNA]</scope>
    <source>
        <strain evidence="9">RWD-64-598 SS2</strain>
    </source>
</reference>
<dbReference type="GO" id="GO:0009411">
    <property type="term" value="P:response to UV"/>
    <property type="evidence" value="ECO:0007669"/>
    <property type="project" value="InterPro"/>
</dbReference>
<keyword evidence="1" id="KW-0540">Nuclease</keyword>
<dbReference type="OrthoDB" id="541883at2759"/>
<keyword evidence="3" id="KW-0227">DNA damage</keyword>
<dbReference type="GeneID" id="19199634"/>
<feature type="region of interest" description="Disordered" evidence="7">
    <location>
        <begin position="594"/>
        <end position="621"/>
    </location>
</feature>
<dbReference type="Pfam" id="PF03851">
    <property type="entry name" value="UvdE"/>
    <property type="match status" value="1"/>
</dbReference>
<evidence type="ECO:0000313" key="9">
    <source>
        <dbReference type="Proteomes" id="UP000053558"/>
    </source>
</evidence>
<protein>
    <submittedName>
        <fullName evidence="8">UV-endonuclease UvdE</fullName>
    </submittedName>
</protein>
<evidence type="ECO:0000256" key="2">
    <source>
        <dbReference type="ARBA" id="ARBA00022759"/>
    </source>
</evidence>
<dbReference type="NCBIfam" id="TIGR00629">
    <property type="entry name" value="uvde"/>
    <property type="match status" value="1"/>
</dbReference>
<feature type="region of interest" description="Disordered" evidence="7">
    <location>
        <begin position="1"/>
        <end position="25"/>
    </location>
</feature>
<dbReference type="PANTHER" id="PTHR31290">
    <property type="entry name" value="UV-DAMAGE ENDONUCLEASE"/>
    <property type="match status" value="1"/>
</dbReference>
<dbReference type="GO" id="GO:0016787">
    <property type="term" value="F:hydrolase activity"/>
    <property type="evidence" value="ECO:0007669"/>
    <property type="project" value="UniProtKB-KW"/>
</dbReference>
<keyword evidence="6" id="KW-0234">DNA repair</keyword>
<feature type="region of interest" description="Disordered" evidence="7">
    <location>
        <begin position="526"/>
        <end position="577"/>
    </location>
</feature>
<dbReference type="RefSeq" id="XP_007767022.1">
    <property type="nucleotide sequence ID" value="XM_007768832.1"/>
</dbReference>
<evidence type="ECO:0000256" key="1">
    <source>
        <dbReference type="ARBA" id="ARBA00022722"/>
    </source>
</evidence>
<evidence type="ECO:0000313" key="8">
    <source>
        <dbReference type="EMBL" id="EIW83196.1"/>
    </source>
</evidence>
<feature type="compositionally biased region" description="Low complexity" evidence="7">
    <location>
        <begin position="14"/>
        <end position="25"/>
    </location>
</feature>
<dbReference type="AlphaFoldDB" id="A0A5M3MVN9"/>
<feature type="compositionally biased region" description="Basic residues" evidence="7">
    <location>
        <begin position="166"/>
        <end position="175"/>
    </location>
</feature>
<comment type="caution">
    <text evidence="8">The sequence shown here is derived from an EMBL/GenBank/DDBJ whole genome shotgun (WGS) entry which is preliminary data.</text>
</comment>
<keyword evidence="2 8" id="KW-0255">Endonuclease</keyword>
<name>A0A5M3MVN9_CONPW</name>
<keyword evidence="5" id="KW-0378">Hydrolase</keyword>
<dbReference type="Gene3D" id="3.20.20.150">
    <property type="entry name" value="Divalent-metal-dependent TIM barrel enzymes"/>
    <property type="match status" value="1"/>
</dbReference>
<gene>
    <name evidence="8" type="ORF">CONPUDRAFT_121667</name>
</gene>
<keyword evidence="4" id="KW-0228">DNA excision</keyword>
<sequence length="621" mass="69023">MPRSSRPVVVNSQPLPTRSSRRTLTTTPVDTIVSAEPNPDVVAAIPSQKRGRAKKTPAALKAKEDLEDGADAYLTPLESEVDDELILKKPHRKAAKKAANEVVETAQVGQEPVTATKRKRKAGKVEKAVAVVAEEAAQVTSKMRKKKLEEEKPEALSDQDVEVHSPKKRSRKRKASAPEDSVIEGEEVAPKKKRKPRAPKPEPVYVIPDVEKKESTFKGRLGYACLNTVLRNKKPASEAIFCSRTCRIESIKKNGMEWVKELGLQNMRDMLAIIEWNEQNNIRFMRLSSEMFPFASHKIYGYSLEYAAPICAEVGALARKYGHRLTTHPGQFTQLGSPRDEVVRASIRELEYHTQMLGLIGMGPDSVMIIHGGGVYGDKEPTLQRLHKNISELPSAVRARLVLENDELCYNAADLLPICKSLQVPLVFDYHHDQLYPSPDLPPAEIIKQANEIWVARGIKPKQHLSEPRNGAETIMERRAHADRCQNLPVDLPDDMDLMIEAKDKEQAVLHLYRIYSLQPVIHASLRPPAEKETKETKGRKSPRKAKAKKLTSDDELTQEELEAEDQALETGIGIEGGEGGAYVAGDIIEVDNSCLADGDLPGTGRRSRRRSGRTKHPAAG</sequence>
<feature type="compositionally biased region" description="Basic and acidic residues" evidence="7">
    <location>
        <begin position="147"/>
        <end position="165"/>
    </location>
</feature>
<dbReference type="EMBL" id="JH711576">
    <property type="protein sequence ID" value="EIW83196.1"/>
    <property type="molecule type" value="Genomic_DNA"/>
</dbReference>
<dbReference type="GO" id="GO:0004519">
    <property type="term" value="F:endonuclease activity"/>
    <property type="evidence" value="ECO:0007669"/>
    <property type="project" value="UniProtKB-KW"/>
</dbReference>
<keyword evidence="9" id="KW-1185">Reference proteome</keyword>
<feature type="compositionally biased region" description="Acidic residues" evidence="7">
    <location>
        <begin position="554"/>
        <end position="568"/>
    </location>
</feature>
<evidence type="ECO:0000256" key="4">
    <source>
        <dbReference type="ARBA" id="ARBA00022769"/>
    </source>
</evidence>
<feature type="compositionally biased region" description="Low complexity" evidence="7">
    <location>
        <begin position="128"/>
        <end position="139"/>
    </location>
</feature>
<accession>A0A5M3MVN9</accession>
<evidence type="ECO:0000256" key="5">
    <source>
        <dbReference type="ARBA" id="ARBA00022801"/>
    </source>
</evidence>
<dbReference type="InterPro" id="IPR036237">
    <property type="entry name" value="Xyl_isomerase-like_sf"/>
</dbReference>
<dbReference type="GO" id="GO:0006289">
    <property type="term" value="P:nucleotide-excision repair"/>
    <property type="evidence" value="ECO:0007669"/>
    <property type="project" value="InterPro"/>
</dbReference>
<dbReference type="Proteomes" id="UP000053558">
    <property type="component" value="Unassembled WGS sequence"/>
</dbReference>
<evidence type="ECO:0000256" key="6">
    <source>
        <dbReference type="ARBA" id="ARBA00023204"/>
    </source>
</evidence>
<evidence type="ECO:0000256" key="3">
    <source>
        <dbReference type="ARBA" id="ARBA00022763"/>
    </source>
</evidence>
<dbReference type="GO" id="GO:0043504">
    <property type="term" value="P:mitochondrial DNA repair"/>
    <property type="evidence" value="ECO:0007669"/>
    <property type="project" value="TreeGrafter"/>
</dbReference>
<dbReference type="OMA" id="ELEYHTQ"/>
<feature type="compositionally biased region" description="Basic and acidic residues" evidence="7">
    <location>
        <begin position="529"/>
        <end position="539"/>
    </location>
</feature>
<dbReference type="GO" id="GO:0005739">
    <property type="term" value="C:mitochondrion"/>
    <property type="evidence" value="ECO:0007669"/>
    <property type="project" value="TreeGrafter"/>
</dbReference>
<dbReference type="GO" id="GO:0005634">
    <property type="term" value="C:nucleus"/>
    <property type="evidence" value="ECO:0007669"/>
    <property type="project" value="TreeGrafter"/>
</dbReference>
<feature type="region of interest" description="Disordered" evidence="7">
    <location>
        <begin position="101"/>
        <end position="204"/>
    </location>
</feature>
<dbReference type="PANTHER" id="PTHR31290:SF5">
    <property type="entry name" value="UV-DAMAGE ENDONUCLEASE"/>
    <property type="match status" value="1"/>
</dbReference>